<evidence type="ECO:0000259" key="9">
    <source>
        <dbReference type="PROSITE" id="PS50184"/>
    </source>
</evidence>
<evidence type="ECO:0000313" key="11">
    <source>
        <dbReference type="EMBL" id="CAI9730956.1"/>
    </source>
</evidence>
<evidence type="ECO:0000256" key="8">
    <source>
        <dbReference type="SAM" id="MobiDB-lite"/>
    </source>
</evidence>
<proteinExistence type="inferred from homology"/>
<evidence type="ECO:0000256" key="5">
    <source>
        <dbReference type="ARBA" id="ARBA00022737"/>
    </source>
</evidence>
<dbReference type="SMART" id="SM00754">
    <property type="entry name" value="CHRD"/>
    <property type="match status" value="3"/>
</dbReference>
<feature type="region of interest" description="Disordered" evidence="8">
    <location>
        <begin position="437"/>
        <end position="463"/>
    </location>
</feature>
<gene>
    <name evidence="11" type="ORF">OCTVUL_1B013991</name>
</gene>
<dbReference type="EMBL" id="OX597825">
    <property type="protein sequence ID" value="CAI9730956.1"/>
    <property type="molecule type" value="Genomic_DNA"/>
</dbReference>
<dbReference type="GO" id="GO:0048731">
    <property type="term" value="P:system development"/>
    <property type="evidence" value="ECO:0007669"/>
    <property type="project" value="UniProtKB-ARBA"/>
</dbReference>
<evidence type="ECO:0000256" key="7">
    <source>
        <dbReference type="PROSITE-ProRule" id="PRU00230"/>
    </source>
</evidence>
<evidence type="ECO:0000256" key="1">
    <source>
        <dbReference type="ARBA" id="ARBA00004613"/>
    </source>
</evidence>
<dbReference type="InterPro" id="IPR010895">
    <property type="entry name" value="CHRD"/>
</dbReference>
<dbReference type="PROSITE" id="PS50933">
    <property type="entry name" value="CHRD"/>
    <property type="match status" value="2"/>
</dbReference>
<keyword evidence="6" id="KW-0325">Glycoprotein</keyword>
<dbReference type="SUPFAM" id="SSF57603">
    <property type="entry name" value="FnI-like domain"/>
    <property type="match status" value="1"/>
</dbReference>
<keyword evidence="12" id="KW-1185">Reference proteome</keyword>
<dbReference type="SMART" id="SM00214">
    <property type="entry name" value="VWC"/>
    <property type="match status" value="3"/>
</dbReference>
<keyword evidence="3 7" id="KW-0217">Developmental protein</keyword>
<dbReference type="Gene3D" id="6.20.200.20">
    <property type="match status" value="1"/>
</dbReference>
<dbReference type="PANTHER" id="PTHR46526:SF1">
    <property type="entry name" value="CHORDIN"/>
    <property type="match status" value="1"/>
</dbReference>
<name>A0AA36F9M2_OCTVU</name>
<dbReference type="PIRSF" id="PIRSF002496">
    <property type="entry name" value="Chordin"/>
    <property type="match status" value="1"/>
</dbReference>
<feature type="domain" description="CHRD" evidence="10">
    <location>
        <begin position="385"/>
        <end position="525"/>
    </location>
</feature>
<sequence length="858" mass="96598">MINLPVHMERNSGSFCASLLLVIVSVHMPLPIQSKLPLKPQPDTGQTASPIAGCILGGKSYKLEEKWSLEMEEADMKYCVKCTCFPVTKVRMGRTYLSGKVSCRNIRKCPRQTCESPGGLCCSTCRILVISNEPFWKHDKAEFTALLVGSTISKPVHTNNVAIADIRVYDSTLYYSIRHTRLKQLEKLLFVLDQGNIIHQIHITAPLQSKVCWGKCTSLPQVCGVWRKVPVLYQQYLWDKRVSIVLTTAPHPDGEVKGRVITTNDKHKETFTTVLWSQSMKGEGGRANFFIDPIGYTIYYNITLARPFTGINKLALNQERITVSVLYNRKTIFMDWVYEADGIINGLWMKLKKRTLRQLTRGKLVIKVNTQTTKPFSGRILPRITCGAFQAVLSSSEVTPGKRFVPGIGTAIFHLRQNGKLDYKIGVNGMTRRVQHISLERGTGSSGSGSGTRTRHRKRKRSDRNLMKHFQLTHYDGFDGWANGTYRKPKLKDIHLLLDEKLFIKVSTNRRRNSALRGHIIETPYHERSHLFTGFPFVIRARDNGIFKSSGAAYAWLALDSGCQFHYQILLDDMAVSQDHKASAYLAKYGSHVNSPLNPGFTRMIGKFHSSIISGSITTLSDDLLKALDVGNATLRILTGKHPMGILEASVSTPNNCWKLTPDVSGIDTFLVGVTDHDFQKRTQCQFENRFYEDGETWAPKDVNSCKTCGCERGQVRCQWVLCPQLSCNNPVHIEGQCCPVCPALEQRVRMSIKQNITCFFEADQRWHPAWTVWYPFLHPFGYSTCALCSCLIGKNAWNCTPRTCPPLSCTATVNKFNMSHCCPECLNTNKPTDASDTALVLNDKNMDGGRKTKMPLE</sequence>
<accession>A0AA36F9M2</accession>
<protein>
    <submittedName>
        <fullName evidence="11">Chordin-like isoform X2</fullName>
    </submittedName>
</protein>
<evidence type="ECO:0000256" key="6">
    <source>
        <dbReference type="ARBA" id="ARBA00023180"/>
    </source>
</evidence>
<dbReference type="InterPro" id="IPR052278">
    <property type="entry name" value="Chordin-like_regulators"/>
</dbReference>
<reference evidence="11" key="1">
    <citation type="submission" date="2023-08" db="EMBL/GenBank/DDBJ databases">
        <authorList>
            <person name="Alioto T."/>
            <person name="Alioto T."/>
            <person name="Gomez Garrido J."/>
        </authorList>
    </citation>
    <scope>NUCLEOTIDE SEQUENCE</scope>
</reference>
<evidence type="ECO:0000313" key="12">
    <source>
        <dbReference type="Proteomes" id="UP001162480"/>
    </source>
</evidence>
<comment type="subcellular location">
    <subcellularLocation>
        <location evidence="1">Secreted</location>
    </subcellularLocation>
</comment>
<keyword evidence="5" id="KW-0677">Repeat</keyword>
<organism evidence="11 12">
    <name type="scientific">Octopus vulgaris</name>
    <name type="common">Common octopus</name>
    <dbReference type="NCBI Taxonomy" id="6645"/>
    <lineage>
        <taxon>Eukaryota</taxon>
        <taxon>Metazoa</taxon>
        <taxon>Spiralia</taxon>
        <taxon>Lophotrochozoa</taxon>
        <taxon>Mollusca</taxon>
        <taxon>Cephalopoda</taxon>
        <taxon>Coleoidea</taxon>
        <taxon>Octopodiformes</taxon>
        <taxon>Octopoda</taxon>
        <taxon>Incirrata</taxon>
        <taxon>Octopodidae</taxon>
        <taxon>Octopus</taxon>
    </lineage>
</organism>
<comment type="similarity">
    <text evidence="2">Belongs to the chordin family.</text>
</comment>
<dbReference type="Pfam" id="PF23334">
    <property type="entry name" value="VWC2L_2nd"/>
    <property type="match status" value="1"/>
</dbReference>
<dbReference type="GO" id="GO:0005615">
    <property type="term" value="C:extracellular space"/>
    <property type="evidence" value="ECO:0007669"/>
    <property type="project" value="TreeGrafter"/>
</dbReference>
<evidence type="ECO:0000256" key="3">
    <source>
        <dbReference type="ARBA" id="ARBA00022473"/>
    </source>
</evidence>
<dbReference type="Proteomes" id="UP001162480">
    <property type="component" value="Chromosome 12"/>
</dbReference>
<dbReference type="GO" id="GO:0036122">
    <property type="term" value="F:BMP binding"/>
    <property type="evidence" value="ECO:0007669"/>
    <property type="project" value="TreeGrafter"/>
</dbReference>
<dbReference type="PROSITE" id="PS50184">
    <property type="entry name" value="VWFC_2"/>
    <property type="match status" value="1"/>
</dbReference>
<keyword evidence="4" id="KW-0964">Secreted</keyword>
<dbReference type="PROSITE" id="PS01208">
    <property type="entry name" value="VWFC_1"/>
    <property type="match status" value="1"/>
</dbReference>
<dbReference type="InterPro" id="IPR016353">
    <property type="entry name" value="Chordin"/>
</dbReference>
<evidence type="ECO:0000256" key="4">
    <source>
        <dbReference type="ARBA" id="ARBA00022525"/>
    </source>
</evidence>
<dbReference type="GO" id="GO:0009953">
    <property type="term" value="P:dorsal/ventral pattern formation"/>
    <property type="evidence" value="ECO:0007669"/>
    <property type="project" value="TreeGrafter"/>
</dbReference>
<dbReference type="GO" id="GO:0030514">
    <property type="term" value="P:negative regulation of BMP signaling pathway"/>
    <property type="evidence" value="ECO:0007669"/>
    <property type="project" value="TreeGrafter"/>
</dbReference>
<feature type="compositionally biased region" description="Basic residues" evidence="8">
    <location>
        <begin position="453"/>
        <end position="462"/>
    </location>
</feature>
<evidence type="ECO:0000256" key="2">
    <source>
        <dbReference type="ARBA" id="ARBA00007156"/>
    </source>
</evidence>
<evidence type="ECO:0000259" key="10">
    <source>
        <dbReference type="PROSITE" id="PS50933"/>
    </source>
</evidence>
<dbReference type="PANTHER" id="PTHR46526">
    <property type="entry name" value="CHORDIN"/>
    <property type="match status" value="1"/>
</dbReference>
<feature type="domain" description="VWFC" evidence="9">
    <location>
        <begin position="683"/>
        <end position="743"/>
    </location>
</feature>
<dbReference type="AlphaFoldDB" id="A0AA36F9M2"/>
<dbReference type="Pfam" id="PF07452">
    <property type="entry name" value="CHRD"/>
    <property type="match status" value="1"/>
</dbReference>
<feature type="domain" description="CHRD" evidence="10">
    <location>
        <begin position="139"/>
        <end position="265"/>
    </location>
</feature>
<dbReference type="InterPro" id="IPR001007">
    <property type="entry name" value="VWF_dom"/>
</dbReference>